<sequence>MNIVKGVADLIWRSSGQSGEYGPVPQSGRFSPPNPTVCFSEVGDEAILKALLEKYVTAVDEVEKRKLFHIFLKQFLTIFQNWKPFNLGQTPEETPTLEYYQNIGDVVVGCSYGHPTEVILILTEEVSRVTRLLTNNQVGITTSINMTSESWMALDALAVVTLSIHNCKVFGYHGGIQKLTALMKAAVVQLKTITSALPADESLLNTMVESAGTLQKILVHVVSVICNFIDFHPSIEENVQVKSTNTESSVARSGEILINPCTTVKSPVSETILSWHQKTVVSVMEAGGLNWLLEILRLIRRLIMKEQWADMFLQHLTLRALKSALADNPRGQNHFRSIGGLEVLLDGLGVPSIDSLIGSDSSSYEERNKNPLQGIFNLHVLSLEVLREAIFGNFNNLQFLFENGRVQKFANSFCSVAFMLQEYKQHKDSSGEHYMGEFEVGKRNASEVCKEDVSSPFLSDPSYLQHWKDYVARLSAALCYFFVEAKDTKSCLIQSTISRNVILVSAAYAELSVKWFTRVLLTVFPCIKACSDQNEIPSHLRIFAYTMQRYVLFAFKRVLLSSPSLVDVFRAEGVWDFIFSESFFYFGLAPTEFSGEDFRSNEAPLMDDEGYSGSVSSVDQVNVYDVDILQVEVISFMEFAATLNGTSHNLPECTVLLDALEQSACNPELANVLAKGLLHILQLSAEKNCFFI</sequence>
<organism evidence="2 3">
    <name type="scientific">Sesamum alatum</name>
    <dbReference type="NCBI Taxonomy" id="300844"/>
    <lineage>
        <taxon>Eukaryota</taxon>
        <taxon>Viridiplantae</taxon>
        <taxon>Streptophyta</taxon>
        <taxon>Embryophyta</taxon>
        <taxon>Tracheophyta</taxon>
        <taxon>Spermatophyta</taxon>
        <taxon>Magnoliopsida</taxon>
        <taxon>eudicotyledons</taxon>
        <taxon>Gunneridae</taxon>
        <taxon>Pentapetalae</taxon>
        <taxon>asterids</taxon>
        <taxon>lamiids</taxon>
        <taxon>Lamiales</taxon>
        <taxon>Pedaliaceae</taxon>
        <taxon>Sesamum</taxon>
    </lineage>
</organism>
<dbReference type="InterPro" id="IPR046852">
    <property type="entry name" value="Neurobeachin_a-sol"/>
</dbReference>
<dbReference type="Pfam" id="PF20425">
    <property type="entry name" value="Neurobeachin"/>
    <property type="match status" value="1"/>
</dbReference>
<feature type="domain" description="Neurobeachin alpha-solenoid region" evidence="1">
    <location>
        <begin position="649"/>
        <end position="688"/>
    </location>
</feature>
<protein>
    <recommendedName>
        <fullName evidence="1">Neurobeachin alpha-solenoid region domain-containing protein</fullName>
    </recommendedName>
</protein>
<dbReference type="InterPro" id="IPR016024">
    <property type="entry name" value="ARM-type_fold"/>
</dbReference>
<dbReference type="AlphaFoldDB" id="A0AAE2CTR1"/>
<comment type="caution">
    <text evidence="2">The sequence shown here is derived from an EMBL/GenBank/DDBJ whole genome shotgun (WGS) entry which is preliminary data.</text>
</comment>
<accession>A0AAE2CTR1</accession>
<keyword evidence="3" id="KW-1185">Reference proteome</keyword>
<dbReference type="EMBL" id="JACGWO010000002">
    <property type="protein sequence ID" value="KAK4434241.1"/>
    <property type="molecule type" value="Genomic_DNA"/>
</dbReference>
<evidence type="ECO:0000313" key="2">
    <source>
        <dbReference type="EMBL" id="KAK4434241.1"/>
    </source>
</evidence>
<evidence type="ECO:0000313" key="3">
    <source>
        <dbReference type="Proteomes" id="UP001293254"/>
    </source>
</evidence>
<reference evidence="2" key="2">
    <citation type="journal article" date="2024" name="Plant">
        <title>Genomic evolution and insights into agronomic trait innovations of Sesamum species.</title>
        <authorList>
            <person name="Miao H."/>
            <person name="Wang L."/>
            <person name="Qu L."/>
            <person name="Liu H."/>
            <person name="Sun Y."/>
            <person name="Le M."/>
            <person name="Wang Q."/>
            <person name="Wei S."/>
            <person name="Zheng Y."/>
            <person name="Lin W."/>
            <person name="Duan Y."/>
            <person name="Cao H."/>
            <person name="Xiong S."/>
            <person name="Wang X."/>
            <person name="Wei L."/>
            <person name="Li C."/>
            <person name="Ma Q."/>
            <person name="Ju M."/>
            <person name="Zhao R."/>
            <person name="Li G."/>
            <person name="Mu C."/>
            <person name="Tian Q."/>
            <person name="Mei H."/>
            <person name="Zhang T."/>
            <person name="Gao T."/>
            <person name="Zhang H."/>
        </authorList>
    </citation>
    <scope>NUCLEOTIDE SEQUENCE</scope>
    <source>
        <strain evidence="2">3651</strain>
    </source>
</reference>
<reference evidence="2" key="1">
    <citation type="submission" date="2020-06" db="EMBL/GenBank/DDBJ databases">
        <authorList>
            <person name="Li T."/>
            <person name="Hu X."/>
            <person name="Zhang T."/>
            <person name="Song X."/>
            <person name="Zhang H."/>
            <person name="Dai N."/>
            <person name="Sheng W."/>
            <person name="Hou X."/>
            <person name="Wei L."/>
        </authorList>
    </citation>
    <scope>NUCLEOTIDE SEQUENCE</scope>
    <source>
        <strain evidence="2">3651</strain>
        <tissue evidence="2">Leaf</tissue>
    </source>
</reference>
<dbReference type="Proteomes" id="UP001293254">
    <property type="component" value="Unassembled WGS sequence"/>
</dbReference>
<gene>
    <name evidence="2" type="ORF">Salat_0586800</name>
</gene>
<name>A0AAE2CTR1_9LAMI</name>
<dbReference type="SUPFAM" id="SSF48371">
    <property type="entry name" value="ARM repeat"/>
    <property type="match status" value="1"/>
</dbReference>
<proteinExistence type="predicted"/>
<evidence type="ECO:0000259" key="1">
    <source>
        <dbReference type="Pfam" id="PF20425"/>
    </source>
</evidence>